<organism evidence="1 2">
    <name type="scientific">Paramecium tetraurelia</name>
    <dbReference type="NCBI Taxonomy" id="5888"/>
    <lineage>
        <taxon>Eukaryota</taxon>
        <taxon>Sar</taxon>
        <taxon>Alveolata</taxon>
        <taxon>Ciliophora</taxon>
        <taxon>Intramacronucleata</taxon>
        <taxon>Oligohymenophorea</taxon>
        <taxon>Peniculida</taxon>
        <taxon>Parameciidae</taxon>
        <taxon>Paramecium</taxon>
    </lineage>
</organism>
<proteinExistence type="predicted"/>
<evidence type="ECO:0000313" key="2">
    <source>
        <dbReference type="Proteomes" id="UP000000600"/>
    </source>
</evidence>
<dbReference type="AlphaFoldDB" id="A0CA00"/>
<evidence type="ECO:0000313" key="1">
    <source>
        <dbReference type="EMBL" id="CAK67617.1"/>
    </source>
</evidence>
<dbReference type="RefSeq" id="XP_001435014.1">
    <property type="nucleotide sequence ID" value="XM_001434977.1"/>
</dbReference>
<dbReference type="InParanoid" id="A0CA00"/>
<reference evidence="1 2" key="1">
    <citation type="journal article" date="2006" name="Nature">
        <title>Global trends of whole-genome duplications revealed by the ciliate Paramecium tetraurelia.</title>
        <authorList>
            <consortium name="Genoscope"/>
            <person name="Aury J.-M."/>
            <person name="Jaillon O."/>
            <person name="Duret L."/>
            <person name="Noel B."/>
            <person name="Jubin C."/>
            <person name="Porcel B.M."/>
            <person name="Segurens B."/>
            <person name="Daubin V."/>
            <person name="Anthouard V."/>
            <person name="Aiach N."/>
            <person name="Arnaiz O."/>
            <person name="Billaut A."/>
            <person name="Beisson J."/>
            <person name="Blanc I."/>
            <person name="Bouhouche K."/>
            <person name="Camara F."/>
            <person name="Duharcourt S."/>
            <person name="Guigo R."/>
            <person name="Gogendeau D."/>
            <person name="Katinka M."/>
            <person name="Keller A.-M."/>
            <person name="Kissmehl R."/>
            <person name="Klotz C."/>
            <person name="Koll F."/>
            <person name="Le Moue A."/>
            <person name="Lepere C."/>
            <person name="Malinsky S."/>
            <person name="Nowacki M."/>
            <person name="Nowak J.K."/>
            <person name="Plattner H."/>
            <person name="Poulain J."/>
            <person name="Ruiz F."/>
            <person name="Serrano V."/>
            <person name="Zagulski M."/>
            <person name="Dessen P."/>
            <person name="Betermier M."/>
            <person name="Weissenbach J."/>
            <person name="Scarpelli C."/>
            <person name="Schachter V."/>
            <person name="Sperling L."/>
            <person name="Meyer E."/>
            <person name="Cohen J."/>
            <person name="Wincker P."/>
        </authorList>
    </citation>
    <scope>NUCLEOTIDE SEQUENCE [LARGE SCALE GENOMIC DNA]</scope>
    <source>
        <strain evidence="1 2">Stock d4-2</strain>
    </source>
</reference>
<dbReference type="GeneID" id="5020810"/>
<dbReference type="OrthoDB" id="309028at2759"/>
<gene>
    <name evidence="1" type="ORF">GSPATT00036396001</name>
</gene>
<protein>
    <submittedName>
        <fullName evidence="1">Uncharacterized protein</fullName>
    </submittedName>
</protein>
<keyword evidence="2" id="KW-1185">Reference proteome</keyword>
<dbReference type="HOGENOM" id="CLU_2202127_0_0_1"/>
<dbReference type="KEGG" id="ptm:GSPATT00036396001"/>
<sequence length="108" mass="13016">MDKIQREVQTFQYDDQNAEMATEEFINLSLSDHFEEYQFGLQKFKIYLNLNYPDLEEPIAQIIKKQLIPKMLFHLENSFNRNQVDKHLRNIILKILSQKMAQCKFQFG</sequence>
<name>A0CA00_PARTE</name>
<dbReference type="EMBL" id="CT868053">
    <property type="protein sequence ID" value="CAK67617.1"/>
    <property type="molecule type" value="Genomic_DNA"/>
</dbReference>
<accession>A0CA00</accession>
<dbReference type="Proteomes" id="UP000000600">
    <property type="component" value="Unassembled WGS sequence"/>
</dbReference>